<dbReference type="AlphaFoldDB" id="A0A0C1UA46"/>
<accession>A0A0C1UA46</accession>
<evidence type="ECO:0000313" key="3">
    <source>
        <dbReference type="Proteomes" id="UP000031366"/>
    </source>
</evidence>
<gene>
    <name evidence="2" type="ORF">U732_129</name>
</gene>
<dbReference type="Proteomes" id="UP000031366">
    <property type="component" value="Unassembled WGS sequence"/>
</dbReference>
<dbReference type="RefSeq" id="WP_039635805.1">
    <property type="nucleotide sequence ID" value="NZ_AYSO01000020.1"/>
</dbReference>
<evidence type="ECO:0000313" key="2">
    <source>
        <dbReference type="EMBL" id="KIE44450.1"/>
    </source>
</evidence>
<comment type="caution">
    <text evidence="2">The sequence shown here is derived from an EMBL/GenBank/DDBJ whole genome shotgun (WGS) entry which is preliminary data.</text>
</comment>
<keyword evidence="1" id="KW-0472">Membrane</keyword>
<reference evidence="2 3" key="1">
    <citation type="journal article" date="2015" name="Infect. Genet. Evol.">
        <title>Genomic sequences of six botulinum neurotoxin-producing strains representing three clostridial species illustrate the mobility and diversity of botulinum neurotoxin genes.</title>
        <authorList>
            <person name="Smith T.J."/>
            <person name="Hill K.K."/>
            <person name="Xie G."/>
            <person name="Foley B.T."/>
            <person name="Williamson C.H."/>
            <person name="Foster J.T."/>
            <person name="Johnson S.L."/>
            <person name="Chertkov O."/>
            <person name="Teshima H."/>
            <person name="Gibbons H.S."/>
            <person name="Johnsky L.A."/>
            <person name="Karavis M.A."/>
            <person name="Smith L.A."/>
        </authorList>
    </citation>
    <scope>NUCLEOTIDE SEQUENCE [LARGE SCALE GENOMIC DNA]</scope>
    <source>
        <strain evidence="2 3">CDC 2741</strain>
    </source>
</reference>
<proteinExistence type="predicted"/>
<evidence type="ECO:0000256" key="1">
    <source>
        <dbReference type="SAM" id="Phobius"/>
    </source>
</evidence>
<keyword evidence="1" id="KW-0812">Transmembrane</keyword>
<keyword evidence="1" id="KW-1133">Transmembrane helix</keyword>
<protein>
    <submittedName>
        <fullName evidence="2">Uncharacterized protein</fullName>
    </submittedName>
</protein>
<sequence>MNTLFLFLGILFSKITDNVSDTISVVLTKNVSEKNLESLIKDFKRNKYKRNMIISAIFIVLGIVEILGGNPIKNYIISINYLEIIENFTSNPKLVAGIFGLINFFLYNLYKSRKINVSASKKNKKKKKKNKK</sequence>
<feature type="transmembrane region" description="Helical" evidence="1">
    <location>
        <begin position="52"/>
        <end position="72"/>
    </location>
</feature>
<organism evidence="2 3">
    <name type="scientific">Clostridium argentinense CDC 2741</name>
    <dbReference type="NCBI Taxonomy" id="1418104"/>
    <lineage>
        <taxon>Bacteria</taxon>
        <taxon>Bacillati</taxon>
        <taxon>Bacillota</taxon>
        <taxon>Clostridia</taxon>
        <taxon>Eubacteriales</taxon>
        <taxon>Clostridiaceae</taxon>
        <taxon>Clostridium</taxon>
    </lineage>
</organism>
<name>A0A0C1UA46_9CLOT</name>
<feature type="transmembrane region" description="Helical" evidence="1">
    <location>
        <begin position="92"/>
        <end position="110"/>
    </location>
</feature>
<keyword evidence="3" id="KW-1185">Reference proteome</keyword>
<dbReference type="EMBL" id="AYSO01000020">
    <property type="protein sequence ID" value="KIE44450.1"/>
    <property type="molecule type" value="Genomic_DNA"/>
</dbReference>